<evidence type="ECO:0000313" key="3">
    <source>
        <dbReference type="Proteomes" id="UP001634394"/>
    </source>
</evidence>
<proteinExistence type="predicted"/>
<sequence length="242" mass="27486">MSCSDSFFPGNAKTKLMLTKCSPFKTLLQDCFTALNDLIDGIMECYPPQQFEKIQVQKIESLGDNCSIIIHRAHQVERFLRWKGFDVEVPMDTVMYTKLNELNKNFEEQLQVCKHTQYSLAGIALSLSFFLTLALVKNGYIATDYDISTVGILKALFCVLAIFVMIATAIDMAFSVIYGAFERKELEQFLQEYTTALEEFKPAAHKWCIDMLSILDAMKDGRKKTSSTPNCSPTKLIAHNKR</sequence>
<feature type="transmembrane region" description="Helical" evidence="1">
    <location>
        <begin position="118"/>
        <end position="140"/>
    </location>
</feature>
<gene>
    <name evidence="2" type="ORF">ACJMK2_001701</name>
</gene>
<organism evidence="2 3">
    <name type="scientific">Sinanodonta woodiana</name>
    <name type="common">Chinese pond mussel</name>
    <name type="synonym">Anodonta woodiana</name>
    <dbReference type="NCBI Taxonomy" id="1069815"/>
    <lineage>
        <taxon>Eukaryota</taxon>
        <taxon>Metazoa</taxon>
        <taxon>Spiralia</taxon>
        <taxon>Lophotrochozoa</taxon>
        <taxon>Mollusca</taxon>
        <taxon>Bivalvia</taxon>
        <taxon>Autobranchia</taxon>
        <taxon>Heteroconchia</taxon>
        <taxon>Palaeoheterodonta</taxon>
        <taxon>Unionida</taxon>
        <taxon>Unionoidea</taxon>
        <taxon>Unionidae</taxon>
        <taxon>Unioninae</taxon>
        <taxon>Sinanodonta</taxon>
    </lineage>
</organism>
<evidence type="ECO:0000313" key="2">
    <source>
        <dbReference type="EMBL" id="KAL3889357.1"/>
    </source>
</evidence>
<comment type="caution">
    <text evidence="2">The sequence shown here is derived from an EMBL/GenBank/DDBJ whole genome shotgun (WGS) entry which is preliminary data.</text>
</comment>
<reference evidence="2 3" key="1">
    <citation type="submission" date="2024-11" db="EMBL/GenBank/DDBJ databases">
        <title>Chromosome-level genome assembly of the freshwater bivalve Anodonta woodiana.</title>
        <authorList>
            <person name="Chen X."/>
        </authorList>
    </citation>
    <scope>NUCLEOTIDE SEQUENCE [LARGE SCALE GENOMIC DNA]</scope>
    <source>
        <strain evidence="2">MN2024</strain>
        <tissue evidence="2">Gills</tissue>
    </source>
</reference>
<dbReference type="AlphaFoldDB" id="A0ABD3XW77"/>
<keyword evidence="3" id="KW-1185">Reference proteome</keyword>
<feature type="transmembrane region" description="Helical" evidence="1">
    <location>
        <begin position="152"/>
        <end position="181"/>
    </location>
</feature>
<dbReference type="EMBL" id="JBJQND010000001">
    <property type="protein sequence ID" value="KAL3889357.1"/>
    <property type="molecule type" value="Genomic_DNA"/>
</dbReference>
<keyword evidence="1" id="KW-0812">Transmembrane</keyword>
<protein>
    <submittedName>
        <fullName evidence="2">Uncharacterized protein</fullName>
    </submittedName>
</protein>
<dbReference type="PANTHER" id="PTHR35972">
    <property type="entry name" value="SINGLE-PASS MEMBRANE AND COILED-COIL DOMAIN-CONTAINING PROTEIN 3"/>
    <property type="match status" value="1"/>
</dbReference>
<keyword evidence="1" id="KW-0472">Membrane</keyword>
<name>A0ABD3XW77_SINWO</name>
<evidence type="ECO:0000256" key="1">
    <source>
        <dbReference type="SAM" id="Phobius"/>
    </source>
</evidence>
<accession>A0ABD3XW77</accession>
<dbReference type="InterPro" id="IPR040004">
    <property type="entry name" value="SMCO3"/>
</dbReference>
<dbReference type="PANTHER" id="PTHR35972:SF1">
    <property type="entry name" value="SINGLE-PASS MEMBRANE AND COILED-COIL DOMAIN-CONTAINING PROTEIN 3"/>
    <property type="match status" value="1"/>
</dbReference>
<dbReference type="Proteomes" id="UP001634394">
    <property type="component" value="Unassembled WGS sequence"/>
</dbReference>
<keyword evidence="1" id="KW-1133">Transmembrane helix</keyword>